<feature type="domain" description="Glycosyltransferase subfamily 4-like N-terminal" evidence="2">
    <location>
        <begin position="20"/>
        <end position="186"/>
    </location>
</feature>
<dbReference type="Pfam" id="PF00534">
    <property type="entry name" value="Glycos_transf_1"/>
    <property type="match status" value="1"/>
</dbReference>
<protein>
    <submittedName>
        <fullName evidence="3">Glycosyltransferase</fullName>
    </submittedName>
</protein>
<proteinExistence type="predicted"/>
<dbReference type="InterPro" id="IPR001296">
    <property type="entry name" value="Glyco_trans_1"/>
</dbReference>
<accession>A0A6J4H570</accession>
<dbReference type="SUPFAM" id="SSF53756">
    <property type="entry name" value="UDP-Glycosyltransferase/glycogen phosphorylase"/>
    <property type="match status" value="1"/>
</dbReference>
<evidence type="ECO:0000259" key="2">
    <source>
        <dbReference type="Pfam" id="PF13579"/>
    </source>
</evidence>
<dbReference type="InterPro" id="IPR028098">
    <property type="entry name" value="Glyco_trans_4-like_N"/>
</dbReference>
<sequence length="412" mass="46204">MPYTVLTIAPTSFFADYGNHVRIWEEVKTLRNLGHRVVMTTYHNGDNMPGLEIRRTWDVPWIKRAMVGSSRHKLYLDVALLWRTLQVALETRPDIIHAHIHEGALIGAVASRLLRIPLIFDYQGSLTGEMLDHGFLRRESAVYPPMRALERVINHLPDAVITSSYNAASVLHHRWGFPRDRLYTVPDSVNTERFRPFDGSPGWEAERERLRVELGIPAGRRLVVYLGLLAPYQGTNKLLEAARIVVEQHPDVHFLVMGYPDVVSYSALTEALGVRDHVTLPGRILYRDAHAYLALGDVAVAPKMSETEGAGKITNYLAMGLPVVAFDTPVSREILGNVGRYARFGDAQSLAEELIGLLDDPREMEILSATGRAKAVREHSWELGALQIQAIYERALAQRAGRPLPPVPTVLR</sequence>
<name>A0A6J4H570_9CHLR</name>
<dbReference type="InterPro" id="IPR050194">
    <property type="entry name" value="Glycosyltransferase_grp1"/>
</dbReference>
<gene>
    <name evidence="3" type="ORF">AVDCRST_MAG26-126</name>
</gene>
<dbReference type="Gene3D" id="3.40.50.2000">
    <property type="entry name" value="Glycogen Phosphorylase B"/>
    <property type="match status" value="2"/>
</dbReference>
<dbReference type="PANTHER" id="PTHR45947">
    <property type="entry name" value="SULFOQUINOVOSYL TRANSFERASE SQD2"/>
    <property type="match status" value="1"/>
</dbReference>
<dbReference type="EMBL" id="CADCTK010000033">
    <property type="protein sequence ID" value="CAA9211673.1"/>
    <property type="molecule type" value="Genomic_DNA"/>
</dbReference>
<reference evidence="3" key="1">
    <citation type="submission" date="2020-02" db="EMBL/GenBank/DDBJ databases">
        <authorList>
            <person name="Meier V. D."/>
        </authorList>
    </citation>
    <scope>NUCLEOTIDE SEQUENCE</scope>
    <source>
        <strain evidence="3">AVDCRST_MAG26</strain>
    </source>
</reference>
<evidence type="ECO:0000259" key="1">
    <source>
        <dbReference type="Pfam" id="PF00534"/>
    </source>
</evidence>
<dbReference type="Pfam" id="PF13579">
    <property type="entry name" value="Glyco_trans_4_4"/>
    <property type="match status" value="1"/>
</dbReference>
<dbReference type="AlphaFoldDB" id="A0A6J4H570"/>
<feature type="domain" description="Glycosyl transferase family 1" evidence="1">
    <location>
        <begin position="207"/>
        <end position="372"/>
    </location>
</feature>
<dbReference type="GO" id="GO:0016757">
    <property type="term" value="F:glycosyltransferase activity"/>
    <property type="evidence" value="ECO:0007669"/>
    <property type="project" value="InterPro"/>
</dbReference>
<evidence type="ECO:0000313" key="3">
    <source>
        <dbReference type="EMBL" id="CAA9211673.1"/>
    </source>
</evidence>
<keyword evidence="3" id="KW-0808">Transferase</keyword>
<dbReference type="CDD" id="cd03801">
    <property type="entry name" value="GT4_PimA-like"/>
    <property type="match status" value="1"/>
</dbReference>
<dbReference type="PANTHER" id="PTHR45947:SF3">
    <property type="entry name" value="SULFOQUINOVOSYL TRANSFERASE SQD2"/>
    <property type="match status" value="1"/>
</dbReference>
<organism evidence="3">
    <name type="scientific">uncultured Chloroflexia bacterium</name>
    <dbReference type="NCBI Taxonomy" id="1672391"/>
    <lineage>
        <taxon>Bacteria</taxon>
        <taxon>Bacillati</taxon>
        <taxon>Chloroflexota</taxon>
        <taxon>Chloroflexia</taxon>
        <taxon>environmental samples</taxon>
    </lineage>
</organism>